<evidence type="ECO:0000256" key="1">
    <source>
        <dbReference type="SAM" id="SignalP"/>
    </source>
</evidence>
<accession>A0A221SZ00</accession>
<dbReference type="AlphaFoldDB" id="A0A221SZ00"/>
<evidence type="ECO:0000313" key="2">
    <source>
        <dbReference type="EMBL" id="ASN81864.1"/>
    </source>
</evidence>
<gene>
    <name evidence="2" type="ORF">DFI_13475</name>
</gene>
<dbReference type="OrthoDB" id="71214at2"/>
<dbReference type="EMBL" id="CP021081">
    <property type="protein sequence ID" value="ASN81864.1"/>
    <property type="molecule type" value="Genomic_DNA"/>
</dbReference>
<dbReference type="Proteomes" id="UP000259030">
    <property type="component" value="Chromosome"/>
</dbReference>
<keyword evidence="1" id="KW-0732">Signal</keyword>
<evidence type="ECO:0000313" key="3">
    <source>
        <dbReference type="Proteomes" id="UP000259030"/>
    </source>
</evidence>
<dbReference type="STRING" id="317577.GCA_000419625_01228"/>
<sequence>MKKAILVTVLASTVSSAAAADYVGFFVGGTMGGFGGGLHYQQDVGSASAMRYALTGLGLSNGYFNIGGEFAYLNDLSAANGFGPLQPYYGLGLGAGVTLGNASAVGLYPHVLGGLRYNVASTPLSVFGEVNLGPSIVFASAGSSSGVGVSFGLGGRLGINYRL</sequence>
<organism evidence="2 3">
    <name type="scientific">Deinococcus ficus</name>
    <dbReference type="NCBI Taxonomy" id="317577"/>
    <lineage>
        <taxon>Bacteria</taxon>
        <taxon>Thermotogati</taxon>
        <taxon>Deinococcota</taxon>
        <taxon>Deinococci</taxon>
        <taxon>Deinococcales</taxon>
        <taxon>Deinococcaceae</taxon>
        <taxon>Deinococcus</taxon>
    </lineage>
</organism>
<feature type="chain" id="PRO_5011307391" description="Outer membrane protein beta-barrel domain-containing protein" evidence="1">
    <location>
        <begin position="20"/>
        <end position="163"/>
    </location>
</feature>
<protein>
    <recommendedName>
        <fullName evidence="4">Outer membrane protein beta-barrel domain-containing protein</fullName>
    </recommendedName>
</protein>
<feature type="signal peptide" evidence="1">
    <location>
        <begin position="1"/>
        <end position="19"/>
    </location>
</feature>
<dbReference type="RefSeq" id="WP_022800794.1">
    <property type="nucleotide sequence ID" value="NZ_ATTJ01000001.1"/>
</dbReference>
<dbReference type="KEGG" id="dfc:DFI_13475"/>
<keyword evidence="3" id="KW-1185">Reference proteome</keyword>
<evidence type="ECO:0008006" key="4">
    <source>
        <dbReference type="Google" id="ProtNLM"/>
    </source>
</evidence>
<reference evidence="2 3" key="1">
    <citation type="submission" date="2017-05" db="EMBL/GenBank/DDBJ databases">
        <title>The complete genome sequence of Deinococcus ficus isolated from the rhizosphere of the Ficus religiosa L. in Taiwan.</title>
        <authorList>
            <person name="Wu K.-M."/>
            <person name="Liao T.-L."/>
            <person name="Liu Y.-M."/>
            <person name="Young C.-C."/>
            <person name="Tsai S.-F."/>
        </authorList>
    </citation>
    <scope>NUCLEOTIDE SEQUENCE [LARGE SCALE GENOMIC DNA]</scope>
    <source>
        <strain evidence="2 3">CC-FR2-10</strain>
    </source>
</reference>
<name>A0A221SZ00_9DEIO</name>
<proteinExistence type="predicted"/>